<evidence type="ECO:0000259" key="1">
    <source>
        <dbReference type="PROSITE" id="PS50043"/>
    </source>
</evidence>
<keyword evidence="3" id="KW-1185">Reference proteome</keyword>
<dbReference type="PRINTS" id="PR00038">
    <property type="entry name" value="HTHLUXR"/>
</dbReference>
<dbReference type="PRINTS" id="PR00364">
    <property type="entry name" value="DISEASERSIST"/>
</dbReference>
<protein>
    <recommendedName>
        <fullName evidence="1">HTH luxR-type domain-containing protein</fullName>
    </recommendedName>
</protein>
<dbReference type="SUPFAM" id="SSF52540">
    <property type="entry name" value="P-loop containing nucleoside triphosphate hydrolases"/>
    <property type="match status" value="1"/>
</dbReference>
<dbReference type="AlphaFoldDB" id="A0A553V6F4"/>
<sequence>MNNQLEAPLPAGPGLLLGRERDLSRLMELLHSGCWLITLRGPGGIGKTALALHLAHWVQMMYDHVQFVDLSTLRDPGEVLSVIALALPLPAHGGDPGRLIREFAAQQRTLLILDNFEHLLPAALHLGDLNSGEGTLQIVVTSRAALHLHDEYEHPVEPLALPGSAVQAASSPAVQLFVRRVQASRPSFRLTVHNTPDVIRLCEILEGVPLALELAAARLRNYALPDLLAQLRGPLGNLKADFQDRPERLRSLRAAVQWSYDLLSGNDRDIFECCSLFEGNFTPAALTAVWGSADALERTEVLLDQSFVQRLETPETRWKMLQPLRELAAEQVAHHPLARSWRDRHALYFLNMIEEHIGKWERGGTDDRASYLPHYPNIRAGMVWVTEQGQADLAYRYLCKIGFFWMSFGLSAREVPLTNQVLALPPPEDREMLLRALEVSTYGLNDTGQFQAAEVRLREMLTICQELGDRDAAAMTSLALAEVQLAMGRADQAWDRVEQVLREEPERMLGSFQTPRGRMNRPISRLAAARCLLELGRHEEALDYAVLARQYYREVSNQVFELVTENLIGQLLLHLNRRAEAVTLLLACLHKSVAQGFRGVTNAVLGWSLTLAAADVQDWNTLVQFTAFVNGPGWETSQSVSDLQLRCDLDQARQVLGEAGFQEAWIAGTRLLLPDAVALAERLVQHLSIPTQRSGVRPDLTPREWEVLALVAQGHPDRRIARLLNISPGTASKHVSNLLSKLGLRNRVELARWAIEQGKVLRP</sequence>
<organism evidence="2 3">
    <name type="scientific">Deinococcus detaillensis</name>
    <dbReference type="NCBI Taxonomy" id="2592048"/>
    <lineage>
        <taxon>Bacteria</taxon>
        <taxon>Thermotogati</taxon>
        <taxon>Deinococcota</taxon>
        <taxon>Deinococci</taxon>
        <taxon>Deinococcales</taxon>
        <taxon>Deinococcaceae</taxon>
        <taxon>Deinococcus</taxon>
    </lineage>
</organism>
<feature type="domain" description="HTH luxR-type" evidence="1">
    <location>
        <begin position="693"/>
        <end position="758"/>
    </location>
</feature>
<dbReference type="SUPFAM" id="SSF46894">
    <property type="entry name" value="C-terminal effector domain of the bipartite response regulators"/>
    <property type="match status" value="1"/>
</dbReference>
<dbReference type="InterPro" id="IPR027417">
    <property type="entry name" value="P-loop_NTPase"/>
</dbReference>
<dbReference type="CDD" id="cd06170">
    <property type="entry name" value="LuxR_C_like"/>
    <property type="match status" value="1"/>
</dbReference>
<dbReference type="Pfam" id="PF13401">
    <property type="entry name" value="AAA_22"/>
    <property type="match status" value="1"/>
</dbReference>
<dbReference type="PROSITE" id="PS50043">
    <property type="entry name" value="HTH_LUXR_2"/>
    <property type="match status" value="1"/>
</dbReference>
<name>A0A553V6F4_9DEIO</name>
<evidence type="ECO:0000313" key="2">
    <source>
        <dbReference type="EMBL" id="TSA87811.1"/>
    </source>
</evidence>
<dbReference type="GO" id="GO:0003677">
    <property type="term" value="F:DNA binding"/>
    <property type="evidence" value="ECO:0007669"/>
    <property type="project" value="InterPro"/>
</dbReference>
<dbReference type="InterPro" id="IPR000792">
    <property type="entry name" value="Tscrpt_reg_LuxR_C"/>
</dbReference>
<evidence type="ECO:0000313" key="3">
    <source>
        <dbReference type="Proteomes" id="UP000316092"/>
    </source>
</evidence>
<dbReference type="SMART" id="SM00421">
    <property type="entry name" value="HTH_LUXR"/>
    <property type="match status" value="1"/>
</dbReference>
<dbReference type="OrthoDB" id="57714at2"/>
<dbReference type="InterPro" id="IPR036388">
    <property type="entry name" value="WH-like_DNA-bd_sf"/>
</dbReference>
<reference evidence="2 3" key="1">
    <citation type="submission" date="2019-07" db="EMBL/GenBank/DDBJ databases">
        <title>Deinococcus detaillus sp. nov., isolated from humus soil in Antarctica.</title>
        <authorList>
            <person name="Zhang K."/>
        </authorList>
    </citation>
    <scope>NUCLEOTIDE SEQUENCE [LARGE SCALE GENOMIC DNA]</scope>
    <source>
        <strain evidence="2 3">H1</strain>
    </source>
</reference>
<dbReference type="PANTHER" id="PTHR47691:SF3">
    <property type="entry name" value="HTH-TYPE TRANSCRIPTIONAL REGULATOR RV0890C-RELATED"/>
    <property type="match status" value="1"/>
</dbReference>
<dbReference type="Proteomes" id="UP000316092">
    <property type="component" value="Unassembled WGS sequence"/>
</dbReference>
<dbReference type="EMBL" id="VKDB01000001">
    <property type="protein sequence ID" value="TSA87811.1"/>
    <property type="molecule type" value="Genomic_DNA"/>
</dbReference>
<gene>
    <name evidence="2" type="ORF">FNU79_00725</name>
</gene>
<accession>A0A553V6F4</accession>
<dbReference type="Gene3D" id="1.25.40.10">
    <property type="entry name" value="Tetratricopeptide repeat domain"/>
    <property type="match status" value="1"/>
</dbReference>
<dbReference type="RefSeq" id="WP_143719017.1">
    <property type="nucleotide sequence ID" value="NZ_VKDB01000001.1"/>
</dbReference>
<dbReference type="Pfam" id="PF00196">
    <property type="entry name" value="GerE"/>
    <property type="match status" value="1"/>
</dbReference>
<dbReference type="GO" id="GO:0006355">
    <property type="term" value="P:regulation of DNA-templated transcription"/>
    <property type="evidence" value="ECO:0007669"/>
    <property type="project" value="InterPro"/>
</dbReference>
<dbReference type="InterPro" id="IPR016032">
    <property type="entry name" value="Sig_transdc_resp-reg_C-effctor"/>
</dbReference>
<dbReference type="InterPro" id="IPR049945">
    <property type="entry name" value="AAA_22"/>
</dbReference>
<dbReference type="SUPFAM" id="SSF48452">
    <property type="entry name" value="TPR-like"/>
    <property type="match status" value="1"/>
</dbReference>
<dbReference type="InterPro" id="IPR011990">
    <property type="entry name" value="TPR-like_helical_dom_sf"/>
</dbReference>
<dbReference type="GO" id="GO:0016887">
    <property type="term" value="F:ATP hydrolysis activity"/>
    <property type="evidence" value="ECO:0007669"/>
    <property type="project" value="InterPro"/>
</dbReference>
<dbReference type="Gene3D" id="1.10.10.10">
    <property type="entry name" value="Winged helix-like DNA-binding domain superfamily/Winged helix DNA-binding domain"/>
    <property type="match status" value="1"/>
</dbReference>
<proteinExistence type="predicted"/>
<dbReference type="Gene3D" id="3.40.50.300">
    <property type="entry name" value="P-loop containing nucleotide triphosphate hydrolases"/>
    <property type="match status" value="1"/>
</dbReference>
<dbReference type="PANTHER" id="PTHR47691">
    <property type="entry name" value="REGULATOR-RELATED"/>
    <property type="match status" value="1"/>
</dbReference>
<comment type="caution">
    <text evidence="2">The sequence shown here is derived from an EMBL/GenBank/DDBJ whole genome shotgun (WGS) entry which is preliminary data.</text>
</comment>